<keyword evidence="3" id="KW-1185">Reference proteome</keyword>
<protein>
    <submittedName>
        <fullName evidence="2">Helix-turn-helix DNA binding protein</fullName>
    </submittedName>
</protein>
<dbReference type="PROSITE" id="PS50943">
    <property type="entry name" value="HTH_CROC1"/>
    <property type="match status" value="1"/>
</dbReference>
<reference evidence="2" key="1">
    <citation type="submission" date="2017-06" db="EMBL/GenBank/DDBJ databases">
        <authorList>
            <person name="Guerrero Bustamante C.A."/>
            <person name="Bowman C.A."/>
            <person name="Russell D.A."/>
            <person name="Pope W.A."/>
            <person name="Jacobs-Sera D."/>
            <person name="Hatfull G.F."/>
        </authorList>
    </citation>
    <scope>NUCLEOTIDE SEQUENCE [LARGE SCALE GENOMIC DNA]</scope>
</reference>
<accession>A0A220NQS0</accession>
<evidence type="ECO:0000313" key="2">
    <source>
        <dbReference type="EMBL" id="ASJ78994.1"/>
    </source>
</evidence>
<feature type="domain" description="HTH cro/C1-type" evidence="1">
    <location>
        <begin position="17"/>
        <end position="59"/>
    </location>
</feature>
<dbReference type="RefSeq" id="YP_009626547.1">
    <property type="nucleotide sequence ID" value="NC_042139.2"/>
</dbReference>
<proteinExistence type="predicted"/>
<name>A0A220NQS0_9CAUD</name>
<dbReference type="KEGG" id="vg:40104361"/>
<sequence>MNISDWLETLPGAPVPTEVAQRAHLSKATLFRHIERGETTAENVIAIARAYGVKPVDALVELGFLTPEEATSERLAIRQALKGATIAEKWDSLADDIDGQRLFIGHFPRFNELDARMIGEVRRPRKSEKTTPDVEEPDYDAIIAGINAGTEQVAAQEATDPLDENFT</sequence>
<gene>
    <name evidence="2" type="primary">35</name>
    <name evidence="2" type="ORF">PBI_POUSHOU_35</name>
</gene>
<dbReference type="CDD" id="cd00093">
    <property type="entry name" value="HTH_XRE"/>
    <property type="match status" value="1"/>
</dbReference>
<dbReference type="EMBL" id="MF197383">
    <property type="protein sequence ID" value="ASJ78994.1"/>
    <property type="molecule type" value="Genomic_DNA"/>
</dbReference>
<organism evidence="2 3">
    <name type="scientific">Corynebacterium phage Poushou</name>
    <dbReference type="NCBI Taxonomy" id="2015851"/>
    <lineage>
        <taxon>Viruses</taxon>
        <taxon>Duplodnaviria</taxon>
        <taxon>Heunggongvirae</taxon>
        <taxon>Uroviricota</taxon>
        <taxon>Caudoviricetes</taxon>
        <taxon>Poushouvirus</taxon>
        <taxon>Poushouvirus Poushou</taxon>
    </lineage>
</organism>
<evidence type="ECO:0000259" key="1">
    <source>
        <dbReference type="PROSITE" id="PS50943"/>
    </source>
</evidence>
<dbReference type="Proteomes" id="UP000226097">
    <property type="component" value="Segment"/>
</dbReference>
<evidence type="ECO:0000313" key="3">
    <source>
        <dbReference type="Proteomes" id="UP000226097"/>
    </source>
</evidence>
<dbReference type="GeneID" id="40104361"/>
<dbReference type="InterPro" id="IPR001387">
    <property type="entry name" value="Cro/C1-type_HTH"/>
</dbReference>